<dbReference type="Proteomes" id="UP000193642">
    <property type="component" value="Unassembled WGS sequence"/>
</dbReference>
<name>A0A1Y2CNK3_9FUNG</name>
<comment type="subcellular location">
    <subcellularLocation>
        <location evidence="1 9">Nucleus</location>
    </subcellularLocation>
</comment>
<evidence type="ECO:0000256" key="4">
    <source>
        <dbReference type="ARBA" id="ARBA00022801"/>
    </source>
</evidence>
<evidence type="ECO:0000256" key="3">
    <source>
        <dbReference type="ARBA" id="ARBA00022664"/>
    </source>
</evidence>
<dbReference type="GO" id="GO:0030846">
    <property type="term" value="P:termination of RNA polymerase II transcription, poly(A)-coupled"/>
    <property type="evidence" value="ECO:0007669"/>
    <property type="project" value="EnsemblFungi"/>
</dbReference>
<dbReference type="EC" id="3.1.3.16" evidence="9"/>
<keyword evidence="5 9" id="KW-0904">Protein phosphatase</keyword>
<proteinExistence type="inferred from homology"/>
<gene>
    <name evidence="11" type="ORF">BCR33DRAFT_782267</name>
</gene>
<evidence type="ECO:0000256" key="10">
    <source>
        <dbReference type="SAM" id="MobiDB-lite"/>
    </source>
</evidence>
<keyword evidence="12" id="KW-1185">Reference proteome</keyword>
<dbReference type="OrthoDB" id="57957at2759"/>
<dbReference type="InterPro" id="IPR006811">
    <property type="entry name" value="RNA_pol_II_suA"/>
</dbReference>
<dbReference type="GO" id="GO:0031564">
    <property type="term" value="P:transcription antitermination"/>
    <property type="evidence" value="ECO:0007669"/>
    <property type="project" value="EnsemblFungi"/>
</dbReference>
<evidence type="ECO:0000256" key="9">
    <source>
        <dbReference type="RuleBase" id="RU369031"/>
    </source>
</evidence>
<evidence type="ECO:0000313" key="11">
    <source>
        <dbReference type="EMBL" id="ORY48557.1"/>
    </source>
</evidence>
<dbReference type="GO" id="GO:0009302">
    <property type="term" value="P:sno(s)RNA transcription"/>
    <property type="evidence" value="ECO:0007669"/>
    <property type="project" value="EnsemblFungi"/>
</dbReference>
<comment type="catalytic activity">
    <reaction evidence="7 9">
        <text>O-phospho-L-seryl-[protein] + H2O = L-seryl-[protein] + phosphate</text>
        <dbReference type="Rhea" id="RHEA:20629"/>
        <dbReference type="Rhea" id="RHEA-COMP:9863"/>
        <dbReference type="Rhea" id="RHEA-COMP:11604"/>
        <dbReference type="ChEBI" id="CHEBI:15377"/>
        <dbReference type="ChEBI" id="CHEBI:29999"/>
        <dbReference type="ChEBI" id="CHEBI:43474"/>
        <dbReference type="ChEBI" id="CHEBI:83421"/>
        <dbReference type="EC" id="3.1.3.16"/>
    </reaction>
</comment>
<dbReference type="GO" id="GO:0001174">
    <property type="term" value="P:transcriptional start site selection at RNA polymerase II promoter"/>
    <property type="evidence" value="ECO:0007669"/>
    <property type="project" value="EnsemblFungi"/>
</dbReference>
<comment type="function">
    <text evidence="9">Component of the cleavage and polyadenylation factor (CPF) complex, which plays a key role in polyadenylation-dependent pre-mRNA 3'-end formation and cooperates with cleavage factors including the CFIA complex and NAB4/CFIB. SSU72 is required for 3'-end formation of snoRNAs.</text>
</comment>
<dbReference type="AlphaFoldDB" id="A0A1Y2CNK3"/>
<dbReference type="GO" id="GO:0030847">
    <property type="term" value="P:termination of RNA polymerase II transcription, exosome-dependent"/>
    <property type="evidence" value="ECO:0007669"/>
    <property type="project" value="EnsemblFungi"/>
</dbReference>
<comment type="similarity">
    <text evidence="2 9">Belongs to the SSU72 phosphatase family.</text>
</comment>
<evidence type="ECO:0000256" key="2">
    <source>
        <dbReference type="ARBA" id="ARBA00008978"/>
    </source>
</evidence>
<dbReference type="GO" id="GO:0180007">
    <property type="term" value="F:RNA polymerase II CTD heptapeptide repeat S5 phosphatase activity"/>
    <property type="evidence" value="ECO:0007669"/>
    <property type="project" value="EnsemblFungi"/>
</dbReference>
<dbReference type="GO" id="GO:1902801">
    <property type="term" value="P:regulation of siRNA-independent facultative heterochromatin formation"/>
    <property type="evidence" value="ECO:0007669"/>
    <property type="project" value="EnsemblFungi"/>
</dbReference>
<dbReference type="Gene3D" id="3.40.50.2300">
    <property type="match status" value="2"/>
</dbReference>
<evidence type="ECO:0000313" key="12">
    <source>
        <dbReference type="Proteomes" id="UP000193642"/>
    </source>
</evidence>
<dbReference type="GO" id="GO:0005847">
    <property type="term" value="C:mRNA cleavage and polyadenylation specificity factor complex"/>
    <property type="evidence" value="ECO:0007669"/>
    <property type="project" value="EnsemblFungi"/>
</dbReference>
<comment type="caution">
    <text evidence="11">The sequence shown here is derived from an EMBL/GenBank/DDBJ whole genome shotgun (WGS) entry which is preliminary data.</text>
</comment>
<feature type="compositionally biased region" description="Basic and acidic residues" evidence="10">
    <location>
        <begin position="32"/>
        <end position="62"/>
    </location>
</feature>
<protein>
    <recommendedName>
        <fullName evidence="9">RNA polymerase II subunit A C-terminal domain phosphatase SSU72</fullName>
        <shortName evidence="9">CTD phosphatase SSU72</shortName>
        <ecNumber evidence="9">3.1.3.16</ecNumber>
    </recommendedName>
</protein>
<feature type="region of interest" description="Disordered" evidence="10">
    <location>
        <begin position="1"/>
        <end position="68"/>
    </location>
</feature>
<dbReference type="GO" id="GO:0006368">
    <property type="term" value="P:transcription elongation by RNA polymerase II"/>
    <property type="evidence" value="ECO:0007669"/>
    <property type="project" value="EnsemblFungi"/>
</dbReference>
<dbReference type="GO" id="GO:0000785">
    <property type="term" value="C:chromatin"/>
    <property type="evidence" value="ECO:0007669"/>
    <property type="project" value="EnsemblFungi"/>
</dbReference>
<sequence length="261" mass="30192">MSSRRDPRSRAYPSLSNTAAPPPPADRKRRGSRDDDRDRDRDRDLRDRDRDRTGTETAKENDANQIQPQKERTLFAVICASNMNRSMEAHHVLKLNGFNIKSYGTGSAVRLPGPTIDRPNVYPFGTPYQSIQTDLIAKDKNLYIQNRVLEMLERNVKTKLAPESWQDSREIFNVIFTCEERCYDAVLEEFFERGEKLNIPVHVINLEIRDNAEDAHVGGKLFLELATLIEKSKDHEHEMTDILESFQQRTKANLLHSICYF</sequence>
<keyword evidence="3 9" id="KW-0507">mRNA processing</keyword>
<dbReference type="GO" id="GO:0030643">
    <property type="term" value="P:intracellular phosphate ion homeostasis"/>
    <property type="evidence" value="ECO:0007669"/>
    <property type="project" value="EnsemblFungi"/>
</dbReference>
<comment type="subunit">
    <text evidence="9">Component of the cleavage and polyadenylation factor (CPF) complex.</text>
</comment>
<dbReference type="PANTHER" id="PTHR20383">
    <property type="entry name" value="RNA POLYMERASE II SUBUNIT A C-TERMINAL DOMAIN PHOSPHATASE"/>
    <property type="match status" value="1"/>
</dbReference>
<comment type="catalytic activity">
    <reaction evidence="8 9">
        <text>O-phospho-L-threonyl-[protein] + H2O = L-threonyl-[protein] + phosphate</text>
        <dbReference type="Rhea" id="RHEA:47004"/>
        <dbReference type="Rhea" id="RHEA-COMP:11060"/>
        <dbReference type="Rhea" id="RHEA-COMP:11605"/>
        <dbReference type="ChEBI" id="CHEBI:15377"/>
        <dbReference type="ChEBI" id="CHEBI:30013"/>
        <dbReference type="ChEBI" id="CHEBI:43474"/>
        <dbReference type="ChEBI" id="CHEBI:61977"/>
        <dbReference type="EC" id="3.1.3.16"/>
    </reaction>
</comment>
<evidence type="ECO:0000256" key="7">
    <source>
        <dbReference type="ARBA" id="ARBA00047761"/>
    </source>
</evidence>
<reference evidence="11 12" key="1">
    <citation type="submission" date="2016-07" db="EMBL/GenBank/DDBJ databases">
        <title>Pervasive Adenine N6-methylation of Active Genes in Fungi.</title>
        <authorList>
            <consortium name="DOE Joint Genome Institute"/>
            <person name="Mondo S.J."/>
            <person name="Dannebaum R.O."/>
            <person name="Kuo R.C."/>
            <person name="Labutti K."/>
            <person name="Haridas S."/>
            <person name="Kuo A."/>
            <person name="Salamov A."/>
            <person name="Ahrendt S.R."/>
            <person name="Lipzen A."/>
            <person name="Sullivan W."/>
            <person name="Andreopoulos W.B."/>
            <person name="Clum A."/>
            <person name="Lindquist E."/>
            <person name="Daum C."/>
            <person name="Ramamoorthy G.K."/>
            <person name="Gryganskyi A."/>
            <person name="Culley D."/>
            <person name="Magnuson J.K."/>
            <person name="James T.Y."/>
            <person name="O'Malley M.A."/>
            <person name="Stajich J.E."/>
            <person name="Spatafora J.W."/>
            <person name="Visel A."/>
            <person name="Grigoriev I.V."/>
        </authorList>
    </citation>
    <scope>NUCLEOTIDE SEQUENCE [LARGE SCALE GENOMIC DNA]</scope>
    <source>
        <strain evidence="11 12">JEL800</strain>
    </source>
</reference>
<evidence type="ECO:0000256" key="8">
    <source>
        <dbReference type="ARBA" id="ARBA00048336"/>
    </source>
</evidence>
<dbReference type="GO" id="GO:0032215">
    <property type="term" value="P:positive regulation of telomere maintenance via semi-conservative replication"/>
    <property type="evidence" value="ECO:0007669"/>
    <property type="project" value="EnsemblFungi"/>
</dbReference>
<dbReference type="GO" id="GO:0004725">
    <property type="term" value="F:protein tyrosine phosphatase activity"/>
    <property type="evidence" value="ECO:0007669"/>
    <property type="project" value="EnsemblFungi"/>
</dbReference>
<evidence type="ECO:0000256" key="1">
    <source>
        <dbReference type="ARBA" id="ARBA00004123"/>
    </source>
</evidence>
<dbReference type="FunFam" id="3.40.50.2300:FF:000405">
    <property type="entry name" value="RNA polymerase II subunit A C-terminal domain phosphatase"/>
    <property type="match status" value="1"/>
</dbReference>
<dbReference type="EMBL" id="MCGO01000011">
    <property type="protein sequence ID" value="ORY48557.1"/>
    <property type="molecule type" value="Genomic_DNA"/>
</dbReference>
<dbReference type="GO" id="GO:0031124">
    <property type="term" value="P:mRNA 3'-end processing"/>
    <property type="evidence" value="ECO:0007669"/>
    <property type="project" value="EnsemblFungi"/>
</dbReference>
<keyword evidence="4 9" id="KW-0378">Hydrolase</keyword>
<dbReference type="STRING" id="329046.A0A1Y2CNK3"/>
<accession>A0A1Y2CNK3</accession>
<comment type="function">
    <text evidence="9">Processively dephosphorylates Ser-5 of the heptad repeats YSPTSPS in the C-terminal domain of the largest RNA polymerase II subunit (RPB1).</text>
</comment>
<evidence type="ECO:0000256" key="5">
    <source>
        <dbReference type="ARBA" id="ARBA00022912"/>
    </source>
</evidence>
<dbReference type="Pfam" id="PF04722">
    <property type="entry name" value="Ssu72"/>
    <property type="match status" value="1"/>
</dbReference>
<evidence type="ECO:0000256" key="6">
    <source>
        <dbReference type="ARBA" id="ARBA00023242"/>
    </source>
</evidence>
<organism evidence="11 12">
    <name type="scientific">Rhizoclosmatium globosum</name>
    <dbReference type="NCBI Taxonomy" id="329046"/>
    <lineage>
        <taxon>Eukaryota</taxon>
        <taxon>Fungi</taxon>
        <taxon>Fungi incertae sedis</taxon>
        <taxon>Chytridiomycota</taxon>
        <taxon>Chytridiomycota incertae sedis</taxon>
        <taxon>Chytridiomycetes</taxon>
        <taxon>Chytridiales</taxon>
        <taxon>Chytriomycetaceae</taxon>
        <taxon>Rhizoclosmatium</taxon>
    </lineage>
</organism>
<dbReference type="GO" id="GO:0090052">
    <property type="term" value="P:regulation of pericentric heterochromatin formation"/>
    <property type="evidence" value="ECO:0007669"/>
    <property type="project" value="EnsemblFungi"/>
</dbReference>
<keyword evidence="6 9" id="KW-0539">Nucleus</keyword>